<name>A0A5E4M377_9HEMI</name>
<dbReference type="OrthoDB" id="8195041at2759"/>
<dbReference type="EMBL" id="CABPRJ010000017">
    <property type="protein sequence ID" value="VVC25674.1"/>
    <property type="molecule type" value="Genomic_DNA"/>
</dbReference>
<feature type="compositionally biased region" description="Polar residues" evidence="1">
    <location>
        <begin position="648"/>
        <end position="661"/>
    </location>
</feature>
<evidence type="ECO:0000256" key="1">
    <source>
        <dbReference type="SAM" id="MobiDB-lite"/>
    </source>
</evidence>
<feature type="compositionally biased region" description="Polar residues" evidence="1">
    <location>
        <begin position="622"/>
        <end position="639"/>
    </location>
</feature>
<dbReference type="AlphaFoldDB" id="A0A5E4M377"/>
<evidence type="ECO:0000313" key="2">
    <source>
        <dbReference type="EMBL" id="VVC25674.1"/>
    </source>
</evidence>
<evidence type="ECO:0000313" key="3">
    <source>
        <dbReference type="Proteomes" id="UP000325440"/>
    </source>
</evidence>
<dbReference type="Proteomes" id="UP000325440">
    <property type="component" value="Unassembled WGS sequence"/>
</dbReference>
<reference evidence="2 3" key="1">
    <citation type="submission" date="2019-08" db="EMBL/GenBank/DDBJ databases">
        <authorList>
            <person name="Alioto T."/>
            <person name="Alioto T."/>
            <person name="Gomez Garrido J."/>
        </authorList>
    </citation>
    <scope>NUCLEOTIDE SEQUENCE [LARGE SCALE GENOMIC DNA]</scope>
</reference>
<sequence>MNRSRNPIKTHPVDGYTDNSKLYGTNKSIYCVPHKCMPGLNTYFISKINNINDAVQYYSVPNQFNLPMPYIPFSEIDLKINAVLDLVNLKTRWKFQYEQLLKACRRKFDTKKLNNMKKNILECTDTKIPILVAHLTTKLMEDPDQYFNSEYNWYYKNTIDKFQFNEKWYLAYARGVNLDNLDIISISNNKYCTVETKEDNIFEGPIFDIKFSNPNDLMVRQKAKLFIFRNNSETDILLDNKIIYDNYNIPYTDADITANNFFTADVKHVLKQWKDGICIQDKYFDVEYDQSDSFLRISYFQNQSDNMMAIINRQKLYLTDSRIDISKHCSVYDPNTITEVCEELAALKISNLNEHSIYVATNHTVLTLDRRIGFINKSYHMLSNPPSLITTHNYENGLEPNEILFLGTHIGESIVNLSYTSIQDDFLECKTMVSSIPKPLESLHNVRLQGHCLNPILLERFARCLTGITAIGTNDRDLRLFSINCVGDLFVQQINDTTPLDVAEFKKNVTIKSHSIPNLNYSHVFDMSKLWHLEKPKKNDEHDVKQNTLWSISKKEMTSYVDHLAPLLLCQWDIDDLSEWGNTNDDIDTANDDSDCDYKTKVNYWFNKNDNLLRMEKHPNANINVDSQQNISSSAVPTRSDQEDEISDNSSSGYTVSLKSD</sequence>
<keyword evidence="3" id="KW-1185">Reference proteome</keyword>
<organism evidence="2 3">
    <name type="scientific">Cinara cedri</name>
    <dbReference type="NCBI Taxonomy" id="506608"/>
    <lineage>
        <taxon>Eukaryota</taxon>
        <taxon>Metazoa</taxon>
        <taxon>Ecdysozoa</taxon>
        <taxon>Arthropoda</taxon>
        <taxon>Hexapoda</taxon>
        <taxon>Insecta</taxon>
        <taxon>Pterygota</taxon>
        <taxon>Neoptera</taxon>
        <taxon>Paraneoptera</taxon>
        <taxon>Hemiptera</taxon>
        <taxon>Sternorrhyncha</taxon>
        <taxon>Aphidomorpha</taxon>
        <taxon>Aphidoidea</taxon>
        <taxon>Aphididae</taxon>
        <taxon>Lachninae</taxon>
        <taxon>Cinara</taxon>
    </lineage>
</organism>
<protein>
    <submittedName>
        <fullName evidence="2">Uncharacterized protein</fullName>
    </submittedName>
</protein>
<feature type="region of interest" description="Disordered" evidence="1">
    <location>
        <begin position="622"/>
        <end position="661"/>
    </location>
</feature>
<gene>
    <name evidence="2" type="ORF">CINCED_3A012380</name>
</gene>
<accession>A0A5E4M377</accession>
<proteinExistence type="predicted"/>